<reference evidence="2" key="1">
    <citation type="journal article" date="2019" name="Int. J. Syst. Evol. Microbiol.">
        <title>The Global Catalogue of Microorganisms (GCM) 10K type strain sequencing project: providing services to taxonomists for standard genome sequencing and annotation.</title>
        <authorList>
            <consortium name="The Broad Institute Genomics Platform"/>
            <consortium name="The Broad Institute Genome Sequencing Center for Infectious Disease"/>
            <person name="Wu L."/>
            <person name="Ma J."/>
        </authorList>
    </citation>
    <scope>NUCLEOTIDE SEQUENCE [LARGE SCALE GENOMIC DNA]</scope>
    <source>
        <strain evidence="2">CGMCC 1.15103</strain>
    </source>
</reference>
<name>A0ABQ1N2P2_9BURK</name>
<protein>
    <submittedName>
        <fullName evidence="1">Uncharacterized protein</fullName>
    </submittedName>
</protein>
<dbReference type="Proteomes" id="UP000602004">
    <property type="component" value="Unassembled WGS sequence"/>
</dbReference>
<evidence type="ECO:0000313" key="2">
    <source>
        <dbReference type="Proteomes" id="UP000602004"/>
    </source>
</evidence>
<gene>
    <name evidence="1" type="ORF">GCM10011400_44430</name>
</gene>
<comment type="caution">
    <text evidence="1">The sequence shown here is derived from an EMBL/GenBank/DDBJ whole genome shotgun (WGS) entry which is preliminary data.</text>
</comment>
<organism evidence="1 2">
    <name type="scientific">Paraburkholderia caffeinilytica</name>
    <dbReference type="NCBI Taxonomy" id="1761016"/>
    <lineage>
        <taxon>Bacteria</taxon>
        <taxon>Pseudomonadati</taxon>
        <taxon>Pseudomonadota</taxon>
        <taxon>Betaproteobacteria</taxon>
        <taxon>Burkholderiales</taxon>
        <taxon>Burkholderiaceae</taxon>
        <taxon>Paraburkholderia</taxon>
    </lineage>
</organism>
<sequence>MRNGNSPRLVAIAGSAVLTMVESSVCMKKPVATSHSITVSERAEGPGVAAGVDAEVEAGRIGGVDMESG</sequence>
<accession>A0ABQ1N2P2</accession>
<keyword evidence="2" id="KW-1185">Reference proteome</keyword>
<proteinExistence type="predicted"/>
<evidence type="ECO:0000313" key="1">
    <source>
        <dbReference type="EMBL" id="GGC52028.1"/>
    </source>
</evidence>
<dbReference type="EMBL" id="BMHL01000008">
    <property type="protein sequence ID" value="GGC52028.1"/>
    <property type="molecule type" value="Genomic_DNA"/>
</dbReference>